<protein>
    <recommendedName>
        <fullName evidence="12">tRNA-dihydrouridine synthase</fullName>
        <ecNumber evidence="12">1.3.1.-</ecNumber>
    </recommendedName>
</protein>
<dbReference type="Pfam" id="PF01207">
    <property type="entry name" value="Dus"/>
    <property type="match status" value="1"/>
</dbReference>
<feature type="binding site" evidence="14">
    <location>
        <begin position="208"/>
        <end position="209"/>
    </location>
    <ligand>
        <name>FMN</name>
        <dbReference type="ChEBI" id="CHEBI:58210"/>
    </ligand>
</feature>
<feature type="binding site" evidence="14">
    <location>
        <position position="54"/>
    </location>
    <ligand>
        <name>FMN</name>
        <dbReference type="ChEBI" id="CHEBI:58210"/>
    </ligand>
</feature>
<keyword evidence="7" id="KW-0521">NADP</keyword>
<comment type="catalytic activity">
    <reaction evidence="11">
        <text>a 5,6-dihydrouridine in tRNA + NAD(+) = a uridine in tRNA + NADH + H(+)</text>
        <dbReference type="Rhea" id="RHEA:54452"/>
        <dbReference type="Rhea" id="RHEA-COMP:13339"/>
        <dbReference type="Rhea" id="RHEA-COMP:13887"/>
        <dbReference type="ChEBI" id="CHEBI:15378"/>
        <dbReference type="ChEBI" id="CHEBI:57540"/>
        <dbReference type="ChEBI" id="CHEBI:57945"/>
        <dbReference type="ChEBI" id="CHEBI:65315"/>
        <dbReference type="ChEBI" id="CHEBI:74443"/>
    </reaction>
</comment>
<comment type="function">
    <text evidence="2 12">Catalyzes the synthesis of 5,6-dihydrouridine (D), a modified base found in the D-loop of most tRNAs, via the reduction of the C5-C6 double bond in target uridines.</text>
</comment>
<evidence type="ECO:0000256" key="1">
    <source>
        <dbReference type="ARBA" id="ARBA00001917"/>
    </source>
</evidence>
<evidence type="ECO:0000256" key="6">
    <source>
        <dbReference type="ARBA" id="ARBA00022694"/>
    </source>
</evidence>
<dbReference type="InterPro" id="IPR018517">
    <property type="entry name" value="tRNA_hU_synthase_CS"/>
</dbReference>
<dbReference type="AlphaFoldDB" id="A0A2M7G9D6"/>
<feature type="binding site" evidence="14">
    <location>
        <position position="153"/>
    </location>
    <ligand>
        <name>FMN</name>
        <dbReference type="ChEBI" id="CHEBI:58210"/>
    </ligand>
</feature>
<dbReference type="InterPro" id="IPR013785">
    <property type="entry name" value="Aldolase_TIM"/>
</dbReference>
<organism evidence="16 17">
    <name type="scientific">bacterium (Candidatus Blackallbacteria) CG17_big_fil_post_rev_8_21_14_2_50_48_46</name>
    <dbReference type="NCBI Taxonomy" id="2014261"/>
    <lineage>
        <taxon>Bacteria</taxon>
        <taxon>Candidatus Blackallbacteria</taxon>
    </lineage>
</organism>
<dbReference type="InterPro" id="IPR024036">
    <property type="entry name" value="tRNA-dHydroUridine_Synthase_C"/>
</dbReference>
<dbReference type="InterPro" id="IPR004652">
    <property type="entry name" value="DusB-like"/>
</dbReference>
<comment type="catalytic activity">
    <reaction evidence="10">
        <text>a 5,6-dihydrouridine in tRNA + NADP(+) = a uridine in tRNA + NADPH + H(+)</text>
        <dbReference type="Rhea" id="RHEA:23624"/>
        <dbReference type="Rhea" id="RHEA-COMP:13339"/>
        <dbReference type="Rhea" id="RHEA-COMP:13887"/>
        <dbReference type="ChEBI" id="CHEBI:15378"/>
        <dbReference type="ChEBI" id="CHEBI:57783"/>
        <dbReference type="ChEBI" id="CHEBI:58349"/>
        <dbReference type="ChEBI" id="CHEBI:65315"/>
        <dbReference type="ChEBI" id="CHEBI:74443"/>
    </reaction>
</comment>
<evidence type="ECO:0000259" key="15">
    <source>
        <dbReference type="Pfam" id="PF01207"/>
    </source>
</evidence>
<dbReference type="Proteomes" id="UP000231019">
    <property type="component" value="Unassembled WGS sequence"/>
</dbReference>
<dbReference type="NCBIfam" id="TIGR00737">
    <property type="entry name" value="nifR3_yhdG"/>
    <property type="match status" value="1"/>
</dbReference>
<evidence type="ECO:0000256" key="14">
    <source>
        <dbReference type="PIRSR" id="PIRSR006621-2"/>
    </source>
</evidence>
<dbReference type="GO" id="GO:0050660">
    <property type="term" value="F:flavin adenine dinucleotide binding"/>
    <property type="evidence" value="ECO:0007669"/>
    <property type="project" value="InterPro"/>
</dbReference>
<dbReference type="Gene3D" id="3.20.20.70">
    <property type="entry name" value="Aldolase class I"/>
    <property type="match status" value="1"/>
</dbReference>
<evidence type="ECO:0000256" key="11">
    <source>
        <dbReference type="ARBA" id="ARBA00048802"/>
    </source>
</evidence>
<evidence type="ECO:0000313" key="16">
    <source>
        <dbReference type="EMBL" id="PIW18722.1"/>
    </source>
</evidence>
<dbReference type="GO" id="GO:0017150">
    <property type="term" value="F:tRNA dihydrouridine synthase activity"/>
    <property type="evidence" value="ECO:0007669"/>
    <property type="project" value="InterPro"/>
</dbReference>
<dbReference type="EC" id="1.3.1.-" evidence="12"/>
<name>A0A2M7G9D6_9BACT</name>
<evidence type="ECO:0000256" key="5">
    <source>
        <dbReference type="ARBA" id="ARBA00022643"/>
    </source>
</evidence>
<dbReference type="PIRSF" id="PIRSF006621">
    <property type="entry name" value="Dus"/>
    <property type="match status" value="1"/>
</dbReference>
<keyword evidence="8" id="KW-0694">RNA-binding</keyword>
<evidence type="ECO:0000256" key="7">
    <source>
        <dbReference type="ARBA" id="ARBA00022857"/>
    </source>
</evidence>
<evidence type="ECO:0000256" key="9">
    <source>
        <dbReference type="ARBA" id="ARBA00023002"/>
    </source>
</evidence>
<reference evidence="16 17" key="1">
    <citation type="submission" date="2017-09" db="EMBL/GenBank/DDBJ databases">
        <title>Depth-based differentiation of microbial function through sediment-hosted aquifers and enrichment of novel symbionts in the deep terrestrial subsurface.</title>
        <authorList>
            <person name="Probst A.J."/>
            <person name="Ladd B."/>
            <person name="Jarett J.K."/>
            <person name="Geller-Mcgrath D.E."/>
            <person name="Sieber C.M."/>
            <person name="Emerson J.B."/>
            <person name="Anantharaman K."/>
            <person name="Thomas B.C."/>
            <person name="Malmstrom R."/>
            <person name="Stieglmeier M."/>
            <person name="Klingl A."/>
            <person name="Woyke T."/>
            <person name="Ryan C.M."/>
            <person name="Banfield J.F."/>
        </authorList>
    </citation>
    <scope>NUCLEOTIDE SEQUENCE [LARGE SCALE GENOMIC DNA]</scope>
    <source>
        <strain evidence="16">CG17_big_fil_post_rev_8_21_14_2_50_48_46</strain>
    </source>
</reference>
<evidence type="ECO:0000256" key="13">
    <source>
        <dbReference type="PIRSR" id="PIRSR006621-1"/>
    </source>
</evidence>
<dbReference type="SUPFAM" id="SSF51395">
    <property type="entry name" value="FMN-linked oxidoreductases"/>
    <property type="match status" value="1"/>
</dbReference>
<accession>A0A2M7G9D6</accession>
<keyword evidence="5 12" id="KW-0288">FMN</keyword>
<dbReference type="CDD" id="cd02801">
    <property type="entry name" value="DUS_like_FMN"/>
    <property type="match status" value="1"/>
</dbReference>
<comment type="cofactor">
    <cofactor evidence="1 12 14">
        <name>FMN</name>
        <dbReference type="ChEBI" id="CHEBI:58210"/>
    </cofactor>
</comment>
<comment type="caution">
    <text evidence="16">The sequence shown here is derived from an EMBL/GenBank/DDBJ whole genome shotgun (WGS) entry which is preliminary data.</text>
</comment>
<dbReference type="PANTHER" id="PTHR45846">
    <property type="entry name" value="TRNA-DIHYDROURIDINE(47) SYNTHASE [NAD(P)(+)]-LIKE"/>
    <property type="match status" value="1"/>
</dbReference>
<dbReference type="Gene3D" id="1.10.1200.80">
    <property type="entry name" value="Putative flavin oxidoreducatase, domain 2"/>
    <property type="match status" value="1"/>
</dbReference>
<keyword evidence="9 12" id="KW-0560">Oxidoreductase</keyword>
<evidence type="ECO:0000256" key="4">
    <source>
        <dbReference type="ARBA" id="ARBA00022630"/>
    </source>
</evidence>
<evidence type="ECO:0000256" key="3">
    <source>
        <dbReference type="ARBA" id="ARBA00022555"/>
    </source>
</evidence>
<keyword evidence="6 12" id="KW-0819">tRNA processing</keyword>
<evidence type="ECO:0000256" key="10">
    <source>
        <dbReference type="ARBA" id="ARBA00048205"/>
    </source>
</evidence>
<evidence type="ECO:0000256" key="8">
    <source>
        <dbReference type="ARBA" id="ARBA00022884"/>
    </source>
</evidence>
<proteinExistence type="inferred from homology"/>
<evidence type="ECO:0000256" key="2">
    <source>
        <dbReference type="ARBA" id="ARBA00002790"/>
    </source>
</evidence>
<dbReference type="PROSITE" id="PS01136">
    <property type="entry name" value="UPF0034"/>
    <property type="match status" value="1"/>
</dbReference>
<keyword evidence="14" id="KW-0547">Nucleotide-binding</keyword>
<dbReference type="GO" id="GO:0000049">
    <property type="term" value="F:tRNA binding"/>
    <property type="evidence" value="ECO:0007669"/>
    <property type="project" value="UniProtKB-KW"/>
</dbReference>
<feature type="active site" description="Proton donor" evidence="13">
    <location>
        <position position="84"/>
    </location>
</feature>
<dbReference type="PANTHER" id="PTHR45846:SF1">
    <property type="entry name" value="TRNA-DIHYDROURIDINE(47) SYNTHASE [NAD(P)(+)]-LIKE"/>
    <property type="match status" value="1"/>
</dbReference>
<gene>
    <name evidence="16" type="ORF">COW36_03665</name>
</gene>
<comment type="similarity">
    <text evidence="12">Belongs to the dus family.</text>
</comment>
<feature type="binding site" evidence="14">
    <location>
        <position position="123"/>
    </location>
    <ligand>
        <name>FMN</name>
        <dbReference type="ChEBI" id="CHEBI:58210"/>
    </ligand>
</feature>
<dbReference type="InterPro" id="IPR035587">
    <property type="entry name" value="DUS-like_FMN-bd"/>
</dbReference>
<dbReference type="EMBL" id="PFFQ01000012">
    <property type="protein sequence ID" value="PIW18722.1"/>
    <property type="molecule type" value="Genomic_DNA"/>
</dbReference>
<evidence type="ECO:0000313" key="17">
    <source>
        <dbReference type="Proteomes" id="UP000231019"/>
    </source>
</evidence>
<evidence type="ECO:0000256" key="12">
    <source>
        <dbReference type="PIRNR" id="PIRNR006621"/>
    </source>
</evidence>
<keyword evidence="3" id="KW-0820">tRNA-binding</keyword>
<dbReference type="InterPro" id="IPR001269">
    <property type="entry name" value="DUS_fam"/>
</dbReference>
<sequence length="319" mass="35018">MEDVTDLAFRLVCKRQGADMVYTEFVSSEGLIRDIREAVGKLKILDEERPIGIQIYGNRVASMVQAAKIAEAAGPDILDINFGCPSKHVAGSGAGSGLLKTPELMEEITRAVVNAVNIPVTAKTRLGWCDSEITIVEIAKMLESCGIQALTVHGRTRTQKFKGQANWELIGEAKKAVKIPVIGNGDVVSPQDAQKMLQVAGVDAVMIGRGSYGNPWIFKQTKHFLQTGESLALPELDERVEVLLEHLALSILYKGERRGIIEMGKHYGNYFHGVRNVKYLKAHLRELKSYDQIASAIRVFIADFRKSEAMPAAAEVLSV</sequence>
<feature type="domain" description="DUS-like FMN-binding" evidence="15">
    <location>
        <begin position="1"/>
        <end position="291"/>
    </location>
</feature>
<keyword evidence="4 12" id="KW-0285">Flavoprotein</keyword>